<dbReference type="Gene3D" id="3.40.50.150">
    <property type="entry name" value="Vaccinia Virus protein VP39"/>
    <property type="match status" value="1"/>
</dbReference>
<proteinExistence type="predicted"/>
<accession>A0A3B1CR42</accession>
<gene>
    <name evidence="1" type="ORF">MNBD_NITROSPIRAE01-2138</name>
</gene>
<evidence type="ECO:0000313" key="1">
    <source>
        <dbReference type="EMBL" id="VAX26468.1"/>
    </source>
</evidence>
<organism evidence="1">
    <name type="scientific">hydrothermal vent metagenome</name>
    <dbReference type="NCBI Taxonomy" id="652676"/>
    <lineage>
        <taxon>unclassified sequences</taxon>
        <taxon>metagenomes</taxon>
        <taxon>ecological metagenomes</taxon>
    </lineage>
</organism>
<dbReference type="AlphaFoldDB" id="A0A3B1CR42"/>
<protein>
    <submittedName>
        <fullName evidence="1">Uncharacterized protein</fullName>
    </submittedName>
</protein>
<dbReference type="Pfam" id="PF13489">
    <property type="entry name" value="Methyltransf_23"/>
    <property type="match status" value="1"/>
</dbReference>
<sequence>MSEYIFDAQETDEELLRLKLLETAFDPNSLNLLNQVQIKKNASCLEIGPGAGSIFSWLGGKVGPEGRVLGIDKNTKYIRHFIDAPYEVMQGDFAEMHFESAFDLVHCRYMLIHNLEKSQLISKIKASLKPGACVVLEEPDFTSAMFLNDRADLSQQRVNTAISQMFIDLGLNPAYGLSLPQKLADNGFEIIDVQSKIHLFPGNSPVAKVMGKSAEVLADKYIATGNTNSADIKNYIANTKNAQYWSVYYSTISVIANHPK</sequence>
<dbReference type="InterPro" id="IPR029063">
    <property type="entry name" value="SAM-dependent_MTases_sf"/>
</dbReference>
<name>A0A3B1CR42_9ZZZZ</name>
<dbReference type="PANTHER" id="PTHR43861">
    <property type="entry name" value="TRANS-ACONITATE 2-METHYLTRANSFERASE-RELATED"/>
    <property type="match status" value="1"/>
</dbReference>
<reference evidence="1" key="1">
    <citation type="submission" date="2018-06" db="EMBL/GenBank/DDBJ databases">
        <authorList>
            <person name="Zhirakovskaya E."/>
        </authorList>
    </citation>
    <scope>NUCLEOTIDE SEQUENCE</scope>
</reference>
<dbReference type="SUPFAM" id="SSF53335">
    <property type="entry name" value="S-adenosyl-L-methionine-dependent methyltransferases"/>
    <property type="match status" value="1"/>
</dbReference>
<dbReference type="EMBL" id="UOGF01000013">
    <property type="protein sequence ID" value="VAX26468.1"/>
    <property type="molecule type" value="Genomic_DNA"/>
</dbReference>